<proteinExistence type="predicted"/>
<dbReference type="AlphaFoldDB" id="A0A2T3YRZ1"/>
<dbReference type="Proteomes" id="UP000240493">
    <property type="component" value="Unassembled WGS sequence"/>
</dbReference>
<keyword evidence="2" id="KW-1185">Reference proteome</keyword>
<dbReference type="EMBL" id="KZ679276">
    <property type="protein sequence ID" value="PTB35335.1"/>
    <property type="molecule type" value="Genomic_DNA"/>
</dbReference>
<gene>
    <name evidence="1" type="ORF">M441DRAFT_330012</name>
</gene>
<evidence type="ECO:0000313" key="1">
    <source>
        <dbReference type="EMBL" id="PTB35335.1"/>
    </source>
</evidence>
<evidence type="ECO:0000313" key="2">
    <source>
        <dbReference type="Proteomes" id="UP000240493"/>
    </source>
</evidence>
<reference evidence="1 2" key="1">
    <citation type="submission" date="2016-07" db="EMBL/GenBank/DDBJ databases">
        <title>Multiple horizontal gene transfer events from other fungi enriched the ability of initially mycotrophic Trichoderma (Ascomycota) to feed on dead plant biomass.</title>
        <authorList>
            <consortium name="DOE Joint Genome Institute"/>
            <person name="Aerts A."/>
            <person name="Atanasova L."/>
            <person name="Chenthamara K."/>
            <person name="Zhang J."/>
            <person name="Grujic M."/>
            <person name="Henrissat B."/>
            <person name="Kuo A."/>
            <person name="Salamov A."/>
            <person name="Lipzen A."/>
            <person name="Labutti K."/>
            <person name="Barry K."/>
            <person name="Miao Y."/>
            <person name="Rahimi M.J."/>
            <person name="Shen Q."/>
            <person name="Grigoriev I.V."/>
            <person name="Kubicek C.P."/>
            <person name="Druzhinina I.S."/>
        </authorList>
    </citation>
    <scope>NUCLEOTIDE SEQUENCE [LARGE SCALE GENOMIC DNA]</scope>
    <source>
        <strain evidence="1 2">CBS 433.97</strain>
    </source>
</reference>
<sequence>MDMIRFRVRSEGRSGAIYIYSLCITGICKATPEVQLELRLQDVHLCNPYLGARRVAQCQMALQEDHFMGALGREKRECDDWKQRYHRLSVLE</sequence>
<accession>A0A2T3YRZ1</accession>
<name>A0A2T3YRZ1_TRIA4</name>
<protein>
    <submittedName>
        <fullName evidence="1">Uncharacterized protein</fullName>
    </submittedName>
</protein>
<organism evidence="1 2">
    <name type="scientific">Trichoderma asperellum (strain ATCC 204424 / CBS 433.97 / NBRC 101777)</name>
    <dbReference type="NCBI Taxonomy" id="1042311"/>
    <lineage>
        <taxon>Eukaryota</taxon>
        <taxon>Fungi</taxon>
        <taxon>Dikarya</taxon>
        <taxon>Ascomycota</taxon>
        <taxon>Pezizomycotina</taxon>
        <taxon>Sordariomycetes</taxon>
        <taxon>Hypocreomycetidae</taxon>
        <taxon>Hypocreales</taxon>
        <taxon>Hypocreaceae</taxon>
        <taxon>Trichoderma</taxon>
    </lineage>
</organism>